<dbReference type="AlphaFoldDB" id="A0A498N543"/>
<gene>
    <name evidence="2" type="ORF">ROHU_020385</name>
</gene>
<comment type="caution">
    <text evidence="2">The sequence shown here is derived from an EMBL/GenBank/DDBJ whole genome shotgun (WGS) entry which is preliminary data.</text>
</comment>
<protein>
    <submittedName>
        <fullName evidence="2">Uncharacterized protein</fullName>
    </submittedName>
</protein>
<keyword evidence="3" id="KW-1185">Reference proteome</keyword>
<evidence type="ECO:0000256" key="1">
    <source>
        <dbReference type="SAM" id="MobiDB-lite"/>
    </source>
</evidence>
<evidence type="ECO:0000313" key="3">
    <source>
        <dbReference type="Proteomes" id="UP000290572"/>
    </source>
</evidence>
<dbReference type="EMBL" id="QBIY01012082">
    <property type="protein sequence ID" value="RXN26932.1"/>
    <property type="molecule type" value="Genomic_DNA"/>
</dbReference>
<organism evidence="2 3">
    <name type="scientific">Labeo rohita</name>
    <name type="common">Indian major carp</name>
    <name type="synonym">Cyprinus rohita</name>
    <dbReference type="NCBI Taxonomy" id="84645"/>
    <lineage>
        <taxon>Eukaryota</taxon>
        <taxon>Metazoa</taxon>
        <taxon>Chordata</taxon>
        <taxon>Craniata</taxon>
        <taxon>Vertebrata</taxon>
        <taxon>Euteleostomi</taxon>
        <taxon>Actinopterygii</taxon>
        <taxon>Neopterygii</taxon>
        <taxon>Teleostei</taxon>
        <taxon>Ostariophysi</taxon>
        <taxon>Cypriniformes</taxon>
        <taxon>Cyprinidae</taxon>
        <taxon>Labeoninae</taxon>
        <taxon>Labeonini</taxon>
        <taxon>Labeo</taxon>
    </lineage>
</organism>
<dbReference type="Proteomes" id="UP000290572">
    <property type="component" value="Unassembled WGS sequence"/>
</dbReference>
<sequence>MKYREQTRRVQEGPWESNKGPREVSPVAVDVTAGQRASIWSTGLIGNTALCRSDNYDGHLRAESRDTGAADFANKAIGCRGHNGRLSPTEMKYLSQASRIQ</sequence>
<reference evidence="2 3" key="1">
    <citation type="submission" date="2018-03" db="EMBL/GenBank/DDBJ databases">
        <title>Draft genome sequence of Rohu Carp (Labeo rohita).</title>
        <authorList>
            <person name="Das P."/>
            <person name="Kushwaha B."/>
            <person name="Joshi C.G."/>
            <person name="Kumar D."/>
            <person name="Nagpure N.S."/>
            <person name="Sahoo L."/>
            <person name="Das S.P."/>
            <person name="Bit A."/>
            <person name="Patnaik S."/>
            <person name="Meher P.K."/>
            <person name="Jayasankar P."/>
            <person name="Koringa P.G."/>
            <person name="Patel N.V."/>
            <person name="Hinsu A.T."/>
            <person name="Kumar R."/>
            <person name="Pandey M."/>
            <person name="Agarwal S."/>
            <person name="Srivastava S."/>
            <person name="Singh M."/>
            <person name="Iquebal M.A."/>
            <person name="Jaiswal S."/>
            <person name="Angadi U.B."/>
            <person name="Kumar N."/>
            <person name="Raza M."/>
            <person name="Shah T.M."/>
            <person name="Rai A."/>
            <person name="Jena J.K."/>
        </authorList>
    </citation>
    <scope>NUCLEOTIDE SEQUENCE [LARGE SCALE GENOMIC DNA]</scope>
    <source>
        <strain evidence="2">DASCIFA01</strain>
        <tissue evidence="2">Testis</tissue>
    </source>
</reference>
<evidence type="ECO:0000313" key="2">
    <source>
        <dbReference type="EMBL" id="RXN26932.1"/>
    </source>
</evidence>
<feature type="compositionally biased region" description="Basic and acidic residues" evidence="1">
    <location>
        <begin position="1"/>
        <end position="11"/>
    </location>
</feature>
<name>A0A498N543_LABRO</name>
<accession>A0A498N543</accession>
<proteinExistence type="predicted"/>
<feature type="region of interest" description="Disordered" evidence="1">
    <location>
        <begin position="1"/>
        <end position="24"/>
    </location>
</feature>